<dbReference type="RefSeq" id="WP_339158949.1">
    <property type="nucleotide sequence ID" value="NZ_LR743510.1"/>
</dbReference>
<dbReference type="EMBL" id="LR743510">
    <property type="protein sequence ID" value="CAA2136869.1"/>
    <property type="molecule type" value="Genomic_DNA"/>
</dbReference>
<accession>A0A679JP45</accession>
<protein>
    <submittedName>
        <fullName evidence="1">Uncharacterized protein</fullName>
    </submittedName>
</protein>
<gene>
    <name evidence="1" type="ORF">MBLL_00378</name>
</gene>
<keyword evidence="1" id="KW-0614">Plasmid</keyword>
<evidence type="ECO:0000313" key="1">
    <source>
        <dbReference type="EMBL" id="CAA2136869.1"/>
    </source>
</evidence>
<geneLocation type="plasmid" evidence="1">
    <name>1</name>
</geneLocation>
<sequence>MGTYGYPQSDWDRAKGEAKTVLYDYARRGHTITYTELTQRISTIPFGPHNRDFHGLLDAVSRDEEEEGRGLLSVLVVRKDGDIKPGPGFFSMAEDVGREFHDELAFWISEFEAVVKANKKRPR</sequence>
<reference evidence="1" key="1">
    <citation type="submission" date="2019-12" db="EMBL/GenBank/DDBJ databases">
        <authorList>
            <person name="Cremers G."/>
        </authorList>
    </citation>
    <scope>NUCLEOTIDE SEQUENCE</scope>
    <source>
        <strain evidence="1">Mbul2</strain>
        <plasmid evidence="1">1</plasmid>
    </source>
</reference>
<organism evidence="1">
    <name type="scientific">Methylobacterium bullatum</name>
    <dbReference type="NCBI Taxonomy" id="570505"/>
    <lineage>
        <taxon>Bacteria</taxon>
        <taxon>Pseudomonadati</taxon>
        <taxon>Pseudomonadota</taxon>
        <taxon>Alphaproteobacteria</taxon>
        <taxon>Hyphomicrobiales</taxon>
        <taxon>Methylobacteriaceae</taxon>
        <taxon>Methylobacterium</taxon>
    </lineage>
</organism>
<dbReference type="AlphaFoldDB" id="A0A679JP45"/>
<proteinExistence type="predicted"/>
<name>A0A679JP45_9HYPH</name>